<dbReference type="NCBIfam" id="TIGR00561">
    <property type="entry name" value="pntA"/>
    <property type="match status" value="1"/>
</dbReference>
<evidence type="ECO:0000256" key="9">
    <source>
        <dbReference type="ARBA" id="ARBA00022857"/>
    </source>
</evidence>
<keyword evidence="13" id="KW-0472">Membrane</keyword>
<dbReference type="EMBL" id="UYIO01000001">
    <property type="protein sequence ID" value="VDG76343.1"/>
    <property type="molecule type" value="Genomic_DNA"/>
</dbReference>
<dbReference type="PIRSF" id="PIRSF000203">
    <property type="entry name" value="NADP_transhydrogenase_alpha"/>
    <property type="match status" value="1"/>
</dbReference>
<dbReference type="OrthoDB" id="9804592at2"/>
<dbReference type="RefSeq" id="WP_065415398.1">
    <property type="nucleotide sequence ID" value="NZ_MASX01000037.1"/>
</dbReference>
<dbReference type="AlphaFoldDB" id="A0A1B9BBQ6"/>
<keyword evidence="15" id="KW-0560">Oxidoreductase</keyword>
<protein>
    <recommendedName>
        <fullName evidence="4">proton-translocating NAD(P)(+) transhydrogenase</fullName>
        <ecNumber evidence="4">7.1.1.1</ecNumber>
    </recommendedName>
</protein>
<accession>A0A1B9BBQ6</accession>
<dbReference type="InterPro" id="IPR008143">
    <property type="entry name" value="Ala_DH/PNT_CS2"/>
</dbReference>
<reference evidence="15 16" key="1">
    <citation type="submission" date="2018-11" db="EMBL/GenBank/DDBJ databases">
        <authorList>
            <consortium name="Pathogen Informatics"/>
        </authorList>
    </citation>
    <scope>NUCLEOTIDE SEQUENCE [LARGE SCALE GENOMIC DNA]</scope>
    <source>
        <strain evidence="15 16">NCTC10327</strain>
    </source>
</reference>
<dbReference type="Gene3D" id="3.40.50.720">
    <property type="entry name" value="NAD(P)-binding Rossmann-like Domain"/>
    <property type="match status" value="2"/>
</dbReference>
<dbReference type="NCBIfam" id="NF006942">
    <property type="entry name" value="PRK09424.1"/>
    <property type="match status" value="1"/>
</dbReference>
<dbReference type="PROSITE" id="PS00837">
    <property type="entry name" value="ALADH_PNT_2"/>
    <property type="match status" value="1"/>
</dbReference>
<keyword evidence="5" id="KW-1003">Cell membrane</keyword>
<dbReference type="Pfam" id="PF05222">
    <property type="entry name" value="AlaDh_PNT_N"/>
    <property type="match status" value="1"/>
</dbReference>
<dbReference type="InterPro" id="IPR024605">
    <property type="entry name" value="NADP_transhyd_a_C"/>
</dbReference>
<evidence type="ECO:0000256" key="3">
    <source>
        <dbReference type="ARBA" id="ARBA00005689"/>
    </source>
</evidence>
<evidence type="ECO:0000256" key="5">
    <source>
        <dbReference type="ARBA" id="ARBA00022475"/>
    </source>
</evidence>
<dbReference type="SMART" id="SM01002">
    <property type="entry name" value="AlaDh_PNT_C"/>
    <property type="match status" value="1"/>
</dbReference>
<evidence type="ECO:0000256" key="10">
    <source>
        <dbReference type="ARBA" id="ARBA00022967"/>
    </source>
</evidence>
<keyword evidence="12" id="KW-0520">NAD</keyword>
<dbReference type="InterPro" id="IPR007886">
    <property type="entry name" value="AlaDH/PNT_N"/>
</dbReference>
<evidence type="ECO:0000256" key="8">
    <source>
        <dbReference type="ARBA" id="ARBA00022741"/>
    </source>
</evidence>
<comment type="caution">
    <text evidence="15">The sequence shown here is derived from an EMBL/GenBank/DDBJ whole genome shotgun (WGS) entry which is preliminary data.</text>
</comment>
<keyword evidence="7" id="KW-0812">Transmembrane</keyword>
<evidence type="ECO:0000256" key="13">
    <source>
        <dbReference type="ARBA" id="ARBA00023136"/>
    </source>
</evidence>
<proteinExistence type="inferred from homology"/>
<dbReference type="GO" id="GO:0005886">
    <property type="term" value="C:plasma membrane"/>
    <property type="evidence" value="ECO:0007669"/>
    <property type="project" value="UniProtKB-SubCell"/>
</dbReference>
<dbReference type="EC" id="7.1.1.1" evidence="4"/>
<dbReference type="InterPro" id="IPR007698">
    <property type="entry name" value="AlaDH/PNT_NAD(H)-bd"/>
</dbReference>
<dbReference type="GO" id="GO:0016491">
    <property type="term" value="F:oxidoreductase activity"/>
    <property type="evidence" value="ECO:0007669"/>
    <property type="project" value="UniProtKB-KW"/>
</dbReference>
<dbReference type="Pfam" id="PF01262">
    <property type="entry name" value="AlaDh_PNT_C"/>
    <property type="match status" value="1"/>
</dbReference>
<evidence type="ECO:0000256" key="14">
    <source>
        <dbReference type="ARBA" id="ARBA00048202"/>
    </source>
</evidence>
<keyword evidence="6" id="KW-0997">Cell inner membrane</keyword>
<dbReference type="GO" id="GO:0006740">
    <property type="term" value="P:NADPH regeneration"/>
    <property type="evidence" value="ECO:0007669"/>
    <property type="project" value="TreeGrafter"/>
</dbReference>
<name>A0A1B9BBQ6_9ACTO</name>
<dbReference type="GO" id="GO:0008750">
    <property type="term" value="F:proton-translocating NAD(P)+ transhydrogenase activity"/>
    <property type="evidence" value="ECO:0007669"/>
    <property type="project" value="UniProtKB-EC"/>
</dbReference>
<evidence type="ECO:0000256" key="11">
    <source>
        <dbReference type="ARBA" id="ARBA00022989"/>
    </source>
</evidence>
<organism evidence="15 16">
    <name type="scientific">Actinobaculum suis</name>
    <dbReference type="NCBI Taxonomy" id="1657"/>
    <lineage>
        <taxon>Bacteria</taxon>
        <taxon>Bacillati</taxon>
        <taxon>Actinomycetota</taxon>
        <taxon>Actinomycetes</taxon>
        <taxon>Actinomycetales</taxon>
        <taxon>Actinomycetaceae</taxon>
        <taxon>Actinobaculum</taxon>
    </lineage>
</organism>
<dbReference type="Proteomes" id="UP000269974">
    <property type="component" value="Unassembled WGS sequence"/>
</dbReference>
<keyword evidence="11" id="KW-1133">Transmembrane helix</keyword>
<dbReference type="PANTHER" id="PTHR10160">
    <property type="entry name" value="NAD(P) TRANSHYDROGENASE"/>
    <property type="match status" value="1"/>
</dbReference>
<comment type="catalytic activity">
    <reaction evidence="14">
        <text>NAD(+) + NADPH + H(+)(in) = NADH + NADP(+) + H(+)(out)</text>
        <dbReference type="Rhea" id="RHEA:47992"/>
        <dbReference type="ChEBI" id="CHEBI:15378"/>
        <dbReference type="ChEBI" id="CHEBI:57540"/>
        <dbReference type="ChEBI" id="CHEBI:57783"/>
        <dbReference type="ChEBI" id="CHEBI:57945"/>
        <dbReference type="ChEBI" id="CHEBI:58349"/>
        <dbReference type="EC" id="7.1.1.1"/>
    </reaction>
</comment>
<comment type="similarity">
    <text evidence="3">Belongs to the AlaDH/PNT family.</text>
</comment>
<dbReference type="SMART" id="SM01003">
    <property type="entry name" value="AlaDh_PNT_N"/>
    <property type="match status" value="1"/>
</dbReference>
<dbReference type="Pfam" id="PF12769">
    <property type="entry name" value="PNTB_4TM"/>
    <property type="match status" value="1"/>
</dbReference>
<keyword evidence="8" id="KW-0547">Nucleotide-binding</keyword>
<keyword evidence="9" id="KW-0521">NADP</keyword>
<dbReference type="SUPFAM" id="SSF51735">
    <property type="entry name" value="NAD(P)-binding Rossmann-fold domains"/>
    <property type="match status" value="1"/>
</dbReference>
<evidence type="ECO:0000313" key="16">
    <source>
        <dbReference type="Proteomes" id="UP000269974"/>
    </source>
</evidence>
<evidence type="ECO:0000256" key="6">
    <source>
        <dbReference type="ARBA" id="ARBA00022519"/>
    </source>
</evidence>
<evidence type="ECO:0000256" key="4">
    <source>
        <dbReference type="ARBA" id="ARBA00012943"/>
    </source>
</evidence>
<evidence type="ECO:0000313" key="15">
    <source>
        <dbReference type="EMBL" id="VDG76343.1"/>
    </source>
</evidence>
<dbReference type="GO" id="GO:0050661">
    <property type="term" value="F:NADP binding"/>
    <property type="evidence" value="ECO:0007669"/>
    <property type="project" value="TreeGrafter"/>
</dbReference>
<evidence type="ECO:0000256" key="12">
    <source>
        <dbReference type="ARBA" id="ARBA00023027"/>
    </source>
</evidence>
<dbReference type="SUPFAM" id="SSF52283">
    <property type="entry name" value="Formate/glycerate dehydrogenase catalytic domain-like"/>
    <property type="match status" value="1"/>
</dbReference>
<dbReference type="InterPro" id="IPR036291">
    <property type="entry name" value="NAD(P)-bd_dom_sf"/>
</dbReference>
<evidence type="ECO:0000256" key="1">
    <source>
        <dbReference type="ARBA" id="ARBA00003943"/>
    </source>
</evidence>
<keyword evidence="10" id="KW-1278">Translocase</keyword>
<dbReference type="PANTHER" id="PTHR10160:SF19">
    <property type="entry name" value="PROTON-TRANSLOCATING NAD(P)(+) TRANSHYDROGENASE"/>
    <property type="match status" value="1"/>
</dbReference>
<dbReference type="InterPro" id="IPR026255">
    <property type="entry name" value="NADP_transhyd_a"/>
</dbReference>
<dbReference type="CDD" id="cd05304">
    <property type="entry name" value="Rubrum_tdh"/>
    <property type="match status" value="1"/>
</dbReference>
<comment type="subcellular location">
    <subcellularLocation>
        <location evidence="2">Cell inner membrane</location>
        <topology evidence="2">Multi-pass membrane protein</topology>
    </subcellularLocation>
</comment>
<sequence length="511" mass="53174">MVIGIPKSPRADDPLVAGSPQTVARLIKLGYEVRVETGAGLGSAFPDSAYAEQGAQMVSTDEAWAADIVLQTDAPGTEYLDKMKSGSVLIARMNPGANPELIEDLAARKITGLAMDAIPRTSRAQAMDVKSSMQNISGYRAIIEAASHFGRQFTGQVTAAGKMPPATVYVIGAGVAGLAALGTANSMGAIVRATDVRAEAAEQVESMGAEFVEIPVTQESTTGYAKAMSESEAEAAGVVYAREAARADIVITTAQIPGKPAPILLDDAAIAAMQPGSVIVDLAASTGGNTTQTVKGKTVVTPGGVTIIGYEDLARRLPGQSSQLFGQNLVNFFTLVTPERDGQLALNMDDEIVRSITVTLDDTVMWPPPAIEVSAAPAAPKAAEPEAEVAAVEAEPAKPWKKWLAGAVAAAVILWIMFSAPAHMRGHFIVFMLACVVGFYVITAVTHALHTPLMSVTNAISGIIVVGAILQIASGNVAVMILAFIAIVVASINIFGGFVVTDRMLGMFKRS</sequence>
<gene>
    <name evidence="15" type="primary">pntA_1</name>
    <name evidence="15" type="ORF">NCTC10327_00999</name>
</gene>
<comment type="function">
    <text evidence="1">The transhydrogenation between NADH and NADP is coupled to respiration and ATP hydrolysis and functions as a proton pump across the membrane.</text>
</comment>
<evidence type="ECO:0000256" key="7">
    <source>
        <dbReference type="ARBA" id="ARBA00022692"/>
    </source>
</evidence>
<evidence type="ECO:0000256" key="2">
    <source>
        <dbReference type="ARBA" id="ARBA00004429"/>
    </source>
</evidence>